<evidence type="ECO:0000259" key="1">
    <source>
        <dbReference type="Pfam" id="PF00196"/>
    </source>
</evidence>
<dbReference type="GO" id="GO:0006355">
    <property type="term" value="P:regulation of DNA-templated transcription"/>
    <property type="evidence" value="ECO:0007669"/>
    <property type="project" value="InterPro"/>
</dbReference>
<keyword evidence="3" id="KW-1185">Reference proteome</keyword>
<dbReference type="Pfam" id="PF00196">
    <property type="entry name" value="GerE"/>
    <property type="match status" value="1"/>
</dbReference>
<organism evidence="2 3">
    <name type="scientific">Runella slithyformis (strain ATCC 29530 / DSM 19594 / LMG 11500 / NCIMB 11436 / LSU 4)</name>
    <dbReference type="NCBI Taxonomy" id="761193"/>
    <lineage>
        <taxon>Bacteria</taxon>
        <taxon>Pseudomonadati</taxon>
        <taxon>Bacteroidota</taxon>
        <taxon>Cytophagia</taxon>
        <taxon>Cytophagales</taxon>
        <taxon>Spirosomataceae</taxon>
        <taxon>Runella</taxon>
    </lineage>
</organism>
<reference evidence="2 3" key="2">
    <citation type="journal article" date="2012" name="Stand. Genomic Sci.">
        <title>Complete genome sequence of the aquatic bacterium Runella slithyformis type strain (LSU 4(T)).</title>
        <authorList>
            <person name="Copeland A."/>
            <person name="Zhang X."/>
            <person name="Misra M."/>
            <person name="Lapidus A."/>
            <person name="Nolan M."/>
            <person name="Lucas S."/>
            <person name="Deshpande S."/>
            <person name="Cheng J.F."/>
            <person name="Tapia R."/>
            <person name="Goodwin L.A."/>
            <person name="Pitluck S."/>
            <person name="Liolios K."/>
            <person name="Pagani I."/>
            <person name="Ivanova N."/>
            <person name="Mikhailova N."/>
            <person name="Pati A."/>
            <person name="Chen A."/>
            <person name="Palaniappan K."/>
            <person name="Land M."/>
            <person name="Hauser L."/>
            <person name="Pan C."/>
            <person name="Jeffries C.D."/>
            <person name="Detter J.C."/>
            <person name="Brambilla E.M."/>
            <person name="Rohde M."/>
            <person name="Djao O.D."/>
            <person name="Goker M."/>
            <person name="Sikorski J."/>
            <person name="Tindall B.J."/>
            <person name="Woyke T."/>
            <person name="Bristow J."/>
            <person name="Eisen J.A."/>
            <person name="Markowitz V."/>
            <person name="Hugenholtz P."/>
            <person name="Kyrpides N.C."/>
            <person name="Klenk H.P."/>
            <person name="Mavromatis K."/>
        </authorList>
    </citation>
    <scope>NUCLEOTIDE SEQUENCE [LARGE SCALE GENOMIC DNA]</scope>
    <source>
        <strain evidence="3">ATCC 29530 / DSM 19594 / LMG 11500 / NCIMB 11436 / LSU 4</strain>
    </source>
</reference>
<dbReference type="EMBL" id="CP002859">
    <property type="protein sequence ID" value="AEI50519.1"/>
    <property type="molecule type" value="Genomic_DNA"/>
</dbReference>
<dbReference type="InterPro" id="IPR016032">
    <property type="entry name" value="Sig_transdc_resp-reg_C-effctor"/>
</dbReference>
<dbReference type="InterPro" id="IPR036388">
    <property type="entry name" value="WH-like_DNA-bd_sf"/>
</dbReference>
<dbReference type="AlphaFoldDB" id="A0A7U4E7T4"/>
<gene>
    <name evidence="2" type="ordered locus">Runsl_4175</name>
</gene>
<dbReference type="GO" id="GO:0003677">
    <property type="term" value="F:DNA binding"/>
    <property type="evidence" value="ECO:0007669"/>
    <property type="project" value="InterPro"/>
</dbReference>
<accession>A0A7U4E7T4</accession>
<name>A0A7U4E7T4_RUNSL</name>
<dbReference type="Gene3D" id="1.10.10.10">
    <property type="entry name" value="Winged helix-like DNA-binding domain superfamily/Winged helix DNA-binding domain"/>
    <property type="match status" value="1"/>
</dbReference>
<evidence type="ECO:0000313" key="3">
    <source>
        <dbReference type="Proteomes" id="UP000000493"/>
    </source>
</evidence>
<proteinExistence type="predicted"/>
<feature type="domain" description="HTH luxR-type" evidence="1">
    <location>
        <begin position="29"/>
        <end position="77"/>
    </location>
</feature>
<dbReference type="InterPro" id="IPR000792">
    <property type="entry name" value="Tscrpt_reg_LuxR_C"/>
</dbReference>
<dbReference type="KEGG" id="rsi:Runsl_4175"/>
<dbReference type="Proteomes" id="UP000000493">
    <property type="component" value="Chromosome"/>
</dbReference>
<reference evidence="3" key="1">
    <citation type="submission" date="2011-06" db="EMBL/GenBank/DDBJ databases">
        <title>The complete genome of chromosome of Runella slithyformis DSM 19594.</title>
        <authorList>
            <consortium name="US DOE Joint Genome Institute (JGI-PGF)"/>
            <person name="Lucas S."/>
            <person name="Han J."/>
            <person name="Lapidus A."/>
            <person name="Bruce D."/>
            <person name="Goodwin L."/>
            <person name="Pitluck S."/>
            <person name="Peters L."/>
            <person name="Kyrpides N."/>
            <person name="Mavromatis K."/>
            <person name="Ivanova N."/>
            <person name="Ovchinnikova G."/>
            <person name="Zhang X."/>
            <person name="Misra M."/>
            <person name="Detter J.C."/>
            <person name="Tapia R."/>
            <person name="Han C."/>
            <person name="Land M."/>
            <person name="Hauser L."/>
            <person name="Markowitz V."/>
            <person name="Cheng J.-F."/>
            <person name="Hugenholtz P."/>
            <person name="Woyke T."/>
            <person name="Wu D."/>
            <person name="Tindall B."/>
            <person name="Faehrich R."/>
            <person name="Brambilla E."/>
            <person name="Klenk H.-P."/>
            <person name="Eisen J.A."/>
        </authorList>
    </citation>
    <scope>NUCLEOTIDE SEQUENCE [LARGE SCALE GENOMIC DNA]</scope>
    <source>
        <strain evidence="3">ATCC 29530 / DSM 19594 / LMG 11500 / NCIMB 11436 / LSU 4</strain>
    </source>
</reference>
<dbReference type="SUPFAM" id="SSF46894">
    <property type="entry name" value="C-terminal effector domain of the bipartite response regulators"/>
    <property type="match status" value="1"/>
</dbReference>
<protein>
    <submittedName>
        <fullName evidence="2">Regulatory protein LuxR</fullName>
    </submittedName>
</protein>
<dbReference type="RefSeq" id="WP_013929816.1">
    <property type="nucleotide sequence ID" value="NC_015703.1"/>
</dbReference>
<sequence length="108" mass="12223">MPKLTIQNLLRRIQDSPFSKDEDIFLLTTLTQGELDLLVLLIDAPSNKELATKLSIEIKSVENCKTRIGEKLNQTGQGALVPYCAQIQHFTSLQFSRFTPSILEKKTF</sequence>
<evidence type="ECO:0000313" key="2">
    <source>
        <dbReference type="EMBL" id="AEI50519.1"/>
    </source>
</evidence>